<keyword evidence="1" id="KW-0732">Signal</keyword>
<protein>
    <submittedName>
        <fullName evidence="2">Uncharacterized protein</fullName>
    </submittedName>
</protein>
<evidence type="ECO:0000313" key="3">
    <source>
        <dbReference type="Proteomes" id="UP000279594"/>
    </source>
</evidence>
<feature type="signal peptide" evidence="1">
    <location>
        <begin position="1"/>
        <end position="26"/>
    </location>
</feature>
<evidence type="ECO:0000256" key="1">
    <source>
        <dbReference type="SAM" id="SignalP"/>
    </source>
</evidence>
<keyword evidence="3" id="KW-1185">Reference proteome</keyword>
<gene>
    <name evidence="2" type="ORF">D9M09_27860</name>
</gene>
<dbReference type="RefSeq" id="WP_121670864.1">
    <property type="nucleotide sequence ID" value="NZ_CP033019.1"/>
</dbReference>
<evidence type="ECO:0000313" key="2">
    <source>
        <dbReference type="EMBL" id="AYM79180.1"/>
    </source>
</evidence>
<accession>A0A3G2EH52</accession>
<organism evidence="2 3">
    <name type="scientific">Janthinobacterium agaricidamnosum</name>
    <dbReference type="NCBI Taxonomy" id="55508"/>
    <lineage>
        <taxon>Bacteria</taxon>
        <taxon>Pseudomonadati</taxon>
        <taxon>Pseudomonadota</taxon>
        <taxon>Betaproteobacteria</taxon>
        <taxon>Burkholderiales</taxon>
        <taxon>Oxalobacteraceae</taxon>
        <taxon>Janthinobacterium</taxon>
    </lineage>
</organism>
<name>A0A3G2EH52_9BURK</name>
<dbReference type="EMBL" id="CP033019">
    <property type="protein sequence ID" value="AYM79180.1"/>
    <property type="molecule type" value="Genomic_DNA"/>
</dbReference>
<dbReference type="AlphaFoldDB" id="A0A3G2EH52"/>
<proteinExistence type="predicted"/>
<sequence>MFLLTTSLRRLAASAVLLLLMQGAQAARPQSEFPLREVLLSDVAQPIERKEIEVVVFIAPESCTPKTHESTWGTIVSSDNTSLFKSWACRAYVDAAKDPKEEFAFVPMPPAFKRPSILDTVQGLPASTTGRRYVALIDWKYADTTLGKCNSFGCYSSLVMLIETVVYDRVAAKTIWHSIETTRAAMKGLSYDVKEANRIGPLHVAITLNAIIERKTVQQAEEQGMRRTTALEPSNVPGQAGTALNKKANLIFFNRMPQETVDSEKFDSGRKFYDIQSSHLQGRAKKTSYYNDSKTHVALELPPGTYEIAFYKDRKTFDIKENGPPVYLSFDNGIFSTISINELSPQKALELTQDSLNALLPELTPVAYPLRARKLQWTQP</sequence>
<reference evidence="2 3" key="1">
    <citation type="submission" date="2018-10" db="EMBL/GenBank/DDBJ databases">
        <title>Effects of UV and annual dynamics of microbial communities in freshwater RAS systems.</title>
        <authorList>
            <person name="Bekkelund A.K."/>
            <person name="Hansen B.R."/>
            <person name="Stokken H."/>
            <person name="Eriksen B.F."/>
            <person name="Kashulin N.A."/>
        </authorList>
    </citation>
    <scope>NUCLEOTIDE SEQUENCE [LARGE SCALE GENOMIC DNA]</scope>
    <source>
        <strain evidence="2 3">BHSEK</strain>
    </source>
</reference>
<dbReference type="Proteomes" id="UP000279594">
    <property type="component" value="Chromosome"/>
</dbReference>
<feature type="chain" id="PRO_5018269825" evidence="1">
    <location>
        <begin position="27"/>
        <end position="380"/>
    </location>
</feature>